<keyword evidence="1" id="KW-1133">Transmembrane helix</keyword>
<dbReference type="AlphaFoldDB" id="A0A142CV58"/>
<keyword evidence="1" id="KW-0472">Membrane</keyword>
<proteinExistence type="predicted"/>
<dbReference type="EMBL" id="CP014750">
    <property type="protein sequence ID" value="AMQ18660.1"/>
    <property type="molecule type" value="Genomic_DNA"/>
</dbReference>
<organism evidence="2 3">
    <name type="scientific">Thermococcus peptonophilus</name>
    <dbReference type="NCBI Taxonomy" id="53952"/>
    <lineage>
        <taxon>Archaea</taxon>
        <taxon>Methanobacteriati</taxon>
        <taxon>Methanobacteriota</taxon>
        <taxon>Thermococci</taxon>
        <taxon>Thermococcales</taxon>
        <taxon>Thermococcaceae</taxon>
        <taxon>Thermococcus</taxon>
    </lineage>
</organism>
<protein>
    <submittedName>
        <fullName evidence="2">Uncharacterized protein</fullName>
    </submittedName>
</protein>
<dbReference type="KEGG" id="tpep:A0127_05495"/>
<reference evidence="3" key="1">
    <citation type="submission" date="2016-03" db="EMBL/GenBank/DDBJ databases">
        <authorList>
            <person name="Oger P.M."/>
        </authorList>
    </citation>
    <scope>NUCLEOTIDE SEQUENCE [LARGE SCALE GENOMIC DNA]</scope>
    <source>
        <strain evidence="3">OG-1</strain>
    </source>
</reference>
<feature type="transmembrane region" description="Helical" evidence="1">
    <location>
        <begin position="43"/>
        <end position="63"/>
    </location>
</feature>
<name>A0A142CV58_9EURY</name>
<feature type="transmembrane region" description="Helical" evidence="1">
    <location>
        <begin position="69"/>
        <end position="89"/>
    </location>
</feature>
<evidence type="ECO:0000256" key="1">
    <source>
        <dbReference type="SAM" id="Phobius"/>
    </source>
</evidence>
<feature type="transmembrane region" description="Helical" evidence="1">
    <location>
        <begin position="6"/>
        <end position="22"/>
    </location>
</feature>
<evidence type="ECO:0000313" key="3">
    <source>
        <dbReference type="Proteomes" id="UP000073604"/>
    </source>
</evidence>
<dbReference type="Proteomes" id="UP000073604">
    <property type="component" value="Chromosome"/>
</dbReference>
<sequence length="162" mass="18227">MLDVCGSLLLFLFTYLDVVLLLKFARMRPLTDDLKDKLPELGLYVLLFPYLLLFVYIGILESLSLENALLAGFILITVVLLSLILDIHVKNKPNFSKKLSLHLNTWLIVLDAVILSVVSTSVCGRGESIALVTLPLGGYVLLSWKYQEVFTTVEASIRELWK</sequence>
<keyword evidence="1" id="KW-0812">Transmembrane</keyword>
<gene>
    <name evidence="2" type="ORF">A0127_05495</name>
</gene>
<feature type="transmembrane region" description="Helical" evidence="1">
    <location>
        <begin position="101"/>
        <end position="122"/>
    </location>
</feature>
<keyword evidence="3" id="KW-1185">Reference proteome</keyword>
<evidence type="ECO:0000313" key="2">
    <source>
        <dbReference type="EMBL" id="AMQ18660.1"/>
    </source>
</evidence>
<accession>A0A142CV58</accession>